<dbReference type="InterPro" id="IPR041677">
    <property type="entry name" value="DNA2/NAM7_AAA_11"/>
</dbReference>
<dbReference type="Pfam" id="PF13195">
    <property type="entry name" value="DUF4011"/>
    <property type="match status" value="1"/>
</dbReference>
<keyword evidence="8" id="KW-1185">Reference proteome</keyword>
<dbReference type="InterPro" id="IPR041679">
    <property type="entry name" value="DNA2/NAM7-like_C"/>
</dbReference>
<dbReference type="InterPro" id="IPR045055">
    <property type="entry name" value="DNA2/NAM7-like"/>
</dbReference>
<evidence type="ECO:0000259" key="2">
    <source>
        <dbReference type="Pfam" id="PF11784"/>
    </source>
</evidence>
<feature type="region of interest" description="Disordered" evidence="1">
    <location>
        <begin position="2012"/>
        <end position="2031"/>
    </location>
</feature>
<dbReference type="Pfam" id="PF11784">
    <property type="entry name" value="DUF3320"/>
    <property type="match status" value="1"/>
</dbReference>
<dbReference type="Gene3D" id="3.10.620.30">
    <property type="match status" value="1"/>
</dbReference>
<dbReference type="InterPro" id="IPR021754">
    <property type="entry name" value="DUF3320"/>
</dbReference>
<dbReference type="PANTHER" id="PTHR10887">
    <property type="entry name" value="DNA2/NAM7 HELICASE FAMILY"/>
    <property type="match status" value="1"/>
</dbReference>
<evidence type="ECO:0000259" key="6">
    <source>
        <dbReference type="Pfam" id="PF18741"/>
    </source>
</evidence>
<evidence type="ECO:0000256" key="1">
    <source>
        <dbReference type="SAM" id="MobiDB-lite"/>
    </source>
</evidence>
<dbReference type="PANTHER" id="PTHR10887:SF530">
    <property type="entry name" value="SUPERFAMILY I DNA HELICASES"/>
    <property type="match status" value="1"/>
</dbReference>
<feature type="compositionally biased region" description="Low complexity" evidence="1">
    <location>
        <begin position="1976"/>
        <end position="1988"/>
    </location>
</feature>
<dbReference type="InterPro" id="IPR049468">
    <property type="entry name" value="Restrct_endonuc-II-like_dom"/>
</dbReference>
<feature type="domain" description="Swt1-like HEPN" evidence="5">
    <location>
        <begin position="38"/>
        <end position="153"/>
    </location>
</feature>
<organism evidence="7 8">
    <name type="scientific">Plantibacter flavus</name>
    <dbReference type="NCBI Taxonomy" id="150123"/>
    <lineage>
        <taxon>Bacteria</taxon>
        <taxon>Bacillati</taxon>
        <taxon>Actinomycetota</taxon>
        <taxon>Actinomycetes</taxon>
        <taxon>Micrococcales</taxon>
        <taxon>Microbacteriaceae</taxon>
        <taxon>Plantibacter</taxon>
    </lineage>
</organism>
<dbReference type="InterPro" id="IPR025103">
    <property type="entry name" value="DUF4011"/>
</dbReference>
<evidence type="ECO:0000313" key="7">
    <source>
        <dbReference type="EMBL" id="ROR83042.1"/>
    </source>
</evidence>
<evidence type="ECO:0000259" key="3">
    <source>
        <dbReference type="Pfam" id="PF13086"/>
    </source>
</evidence>
<reference evidence="7 8" key="1">
    <citation type="submission" date="2018-11" db="EMBL/GenBank/DDBJ databases">
        <title>Sequencing the genomes of 1000 actinobacteria strains.</title>
        <authorList>
            <person name="Klenk H.-P."/>
        </authorList>
    </citation>
    <scope>NUCLEOTIDE SEQUENCE [LARGE SCALE GENOMIC DNA]</scope>
    <source>
        <strain evidence="7 8">DSM 14012</strain>
    </source>
</reference>
<feature type="region of interest" description="Disordered" evidence="1">
    <location>
        <begin position="1948"/>
        <end position="1989"/>
    </location>
</feature>
<dbReference type="Pfam" id="PF18741">
    <property type="entry name" value="MTES_1575"/>
    <property type="match status" value="1"/>
</dbReference>
<dbReference type="Pfam" id="PF13087">
    <property type="entry name" value="AAA_12"/>
    <property type="match status" value="1"/>
</dbReference>
<evidence type="ECO:0000259" key="5">
    <source>
        <dbReference type="Pfam" id="PF18731"/>
    </source>
</evidence>
<dbReference type="GO" id="GO:0004386">
    <property type="term" value="F:helicase activity"/>
    <property type="evidence" value="ECO:0007669"/>
    <property type="project" value="InterPro"/>
</dbReference>
<dbReference type="Pfam" id="PF13086">
    <property type="entry name" value="AAA_11"/>
    <property type="match status" value="2"/>
</dbReference>
<feature type="compositionally biased region" description="Low complexity" evidence="1">
    <location>
        <begin position="1948"/>
        <end position="1968"/>
    </location>
</feature>
<name>A0A3N2C6B0_9MICO</name>
<feature type="compositionally biased region" description="Polar residues" evidence="1">
    <location>
        <begin position="195"/>
        <end position="210"/>
    </location>
</feature>
<sequence>MAFCCGRLMREIRDGLKRTTPMKGPHMDASELNSAVGQGLEQLGLGLRPVVEGAFAEAVPGVEWTRVIEDKDRASGGSHGRYSAIDVSLMLRAVTERIGELGYPFDRVLSRSARGYASELREVRNAWAHNTGFTEQSAYRALDSMQLLLESVGAAEQAAVVGELKVRVLVGPSTSSGTEGVALAEAGSVGEMGPSTGSGTDGASEQSAAGSISVDGAAGTSSAADAAAPSSVTIRVSATPTLSYAMAHCSIAVIDEIVLENHGGERRAASVEIDVVTADGALADTKVLLADLGEDRTTLLRSPEVLLDPRRMLLVEEQRPGVIRVTVRDAAGTQLGAVESPVTVLASNQWIAAPVQLGLELLAAHVQPNALVVSELMLEVSDLLDKQTGNSSLAAYQLDDPARIDAIVAAVWDAARARDIRYAEPPASWGQSGQKVRTPEEVLTSHLGTCLDTTILLASVLEAIGIHPLLWLLKDHIFLGYWRVQTTLDVVASTDVSEAVNSLELGRIGVVETTMLTGTSATFAEASRRPHTDHLAGSLDDFIGVTDVVQARRRKIYPLPSRRINAEGEPVVTLYQAPEARALTQDAPATAESNAAGHGPDVPKRVSTWKNALLDLSLRNKLINYTDRSGFELAVPGPALGRLEDSINHGTPLTLVASDSVATIDQQRGIRFGRDLDESDRITFLEDKKSAFIDVTEAAYPTKLRALAYKAKTIVEETGANNLYLAFGMLSWRFGDRDLRSPLVLVPVTLTTTSRGSSYRLTLDESGSSTPNYCLLEKLRLGFGLEIPGLANPVEDGSGIDLPAAFTAVRQAILDAGLPFRVEETASLSILQFAKYRLWKDLDENWETLASNSLVDHLINSPLEAYADPTPAQTDTDLDRLGLDCPVAADSSQLDAVAEAVAGRTFVLEGPPGTGKSQTITNLLARSLAEGKKVLFVAEKRAALNVVKQRLEDVGLGAFSLDLHDKGARPNVVRAQIKTGLDLRTKADIDALSTNRELSESGLRTLTRYADRLHEVNAAGFSLYSARSRLLAMDHDLVPMAIPEQLVAAGTPEAFEGLRQVFRDLPERSDLARPSTTHPWAFLDGPSAPGLDAATVQQAARALDASLATTLDAGLPMDALRLASRPDLLGLWSTAVAAPRLPIGALMAGTRPEDFTRLDDALAAAEQLRDAQAEWRSTFTPAILDRDIAGPLHAAEQAAASSFFGRKKRLRAALAQLSDVLAVDATSFKVKQLVPQLTEAKAAQDRLVQLRGTLRSTALPLVGDRWNPLVEPTQPVRELLGWYRWLSEGFRLPGTPDDAFITAVRDHYAITQPSQQAAQALTTLASTWSDFLRTAAVSTERQSAWSGGEGFLQAWWSTRDARRLDAAEPVVLERWLDLVQVIEPLRTHGLDDVRAAILAGRIETEDATLAFEKGLAQASIDERERTTTLDAFDATAHNRSVTRFTTSVKAVREELPRAIPASVLGLRTFSSQSESGQVGGLRRQIDRQRGGMSVRALLENFGELITQIMPCTLASPESVARFFPAAAELFDIVVFDEASQIRVADAIGAMGRSRSVVVVGDSKQMPPTTFAEAGATIDDDADYTSEVLQDEESILSECVQARVPSKWLSWHYRSQDESLIAFSNHHYYDSQLSSFPAPFAGAGDGGVAGHGLAFVRLDGQFERGGRGKSLRTNPVEAQAIVEEISRRFEASPDETPSLGVITFNAQQRTLIEDLLRDSADPRIALALDEQDGLFVKNLENVQGDERDTILFSIAFSANEKGVIPLNFGPLTRAGGERRLNVAVTRARRQVVLFASFDPSELRAEQTSSIGIKHLKAYLELAQRGSEAAGEDGRRQAIIDRHRDEIADELRYAGHAVRTDVGLSDFRVDISIATEAEPDRPLVAVLLDGASWRERRTVADRDGLPVEVLSGLMRWPGVERVWLPEWLHHREEVLDRLVAAVEAAAERSAAGSAVPEVSAGAKSDAADASVTDEADVAPDASDAPAPVRSARVREWSERLASLETLSEFRDRKVGSAQPVEAAPVPDTSARHPELSEYQPWDAPMLGGIEVLDRLPGRQSVVAVQGAIRAAVEAEGPIHVTRLAKLVAGAFGLDRVAGSRAKSILDKVPSELLGRSDEPFAWPTSIDPLTWRGARQSSAEAARAIEHISLVEIANAMAIAAEESAGLSPDELRRETLAIFGGKRVTAAIGSRLDEALEFGLASGRLARRGETIDGLSAG</sequence>
<feature type="domain" description="Restriction endonuclease type II-like" evidence="6">
    <location>
        <begin position="1843"/>
        <end position="1939"/>
    </location>
</feature>
<dbReference type="Proteomes" id="UP000266915">
    <property type="component" value="Unassembled WGS sequence"/>
</dbReference>
<dbReference type="InterPro" id="IPR041650">
    <property type="entry name" value="HEPN_Swt1"/>
</dbReference>
<dbReference type="EMBL" id="RKHL01000001">
    <property type="protein sequence ID" value="ROR83042.1"/>
    <property type="molecule type" value="Genomic_DNA"/>
</dbReference>
<accession>A0A3N2C6B0</accession>
<dbReference type="SUPFAM" id="SSF52540">
    <property type="entry name" value="P-loop containing nucleoside triphosphate hydrolases"/>
    <property type="match status" value="1"/>
</dbReference>
<protein>
    <submittedName>
        <fullName evidence="7">Uncharacterized protein DUF3320</fullName>
    </submittedName>
</protein>
<feature type="domain" description="DNA2/NAM7 helicase helicase" evidence="3">
    <location>
        <begin position="890"/>
        <end position="996"/>
    </location>
</feature>
<dbReference type="Gene3D" id="3.40.50.300">
    <property type="entry name" value="P-loop containing nucleotide triphosphate hydrolases"/>
    <property type="match status" value="3"/>
</dbReference>
<comment type="caution">
    <text evidence="7">The sequence shown here is derived from an EMBL/GenBank/DDBJ whole genome shotgun (WGS) entry which is preliminary data.</text>
</comment>
<dbReference type="CDD" id="cd18808">
    <property type="entry name" value="SF1_C_Upf1"/>
    <property type="match status" value="1"/>
</dbReference>
<feature type="domain" description="DUF3320" evidence="2">
    <location>
        <begin position="2065"/>
        <end position="2096"/>
    </location>
</feature>
<evidence type="ECO:0000313" key="8">
    <source>
        <dbReference type="Proteomes" id="UP000266915"/>
    </source>
</evidence>
<dbReference type="InterPro" id="IPR047187">
    <property type="entry name" value="SF1_C_Upf1"/>
</dbReference>
<dbReference type="Pfam" id="PF18731">
    <property type="entry name" value="HEPN_Swt1"/>
    <property type="match status" value="1"/>
</dbReference>
<feature type="domain" description="DNA2/NAM7 helicase-like C-terminal" evidence="4">
    <location>
        <begin position="1592"/>
        <end position="1794"/>
    </location>
</feature>
<gene>
    <name evidence="7" type="ORF">EDD42_3144</name>
</gene>
<feature type="region of interest" description="Disordered" evidence="1">
    <location>
        <begin position="188"/>
        <end position="215"/>
    </location>
</feature>
<feature type="domain" description="DNA2/NAM7 helicase helicase" evidence="3">
    <location>
        <begin position="1506"/>
        <end position="1571"/>
    </location>
</feature>
<dbReference type="InterPro" id="IPR027417">
    <property type="entry name" value="P-loop_NTPase"/>
</dbReference>
<proteinExistence type="predicted"/>
<evidence type="ECO:0000259" key="4">
    <source>
        <dbReference type="Pfam" id="PF13087"/>
    </source>
</evidence>